<evidence type="ECO:0000259" key="1">
    <source>
        <dbReference type="Pfam" id="PF03050"/>
    </source>
</evidence>
<evidence type="ECO:0000313" key="2">
    <source>
        <dbReference type="EMBL" id="MDU0272480.1"/>
    </source>
</evidence>
<dbReference type="AlphaFoldDB" id="A0AAE4LXU3"/>
<name>A0AAE4LXU3_9BACT</name>
<proteinExistence type="predicted"/>
<dbReference type="InterPro" id="IPR052344">
    <property type="entry name" value="Transposase-related"/>
</dbReference>
<comment type="caution">
    <text evidence="2">The sequence shown here is derived from an EMBL/GenBank/DDBJ whole genome shotgun (WGS) entry which is preliminary data.</text>
</comment>
<dbReference type="RefSeq" id="WP_234228639.1">
    <property type="nucleotide sequence ID" value="NZ_JADMOY010000088.1"/>
</dbReference>
<dbReference type="Pfam" id="PF03050">
    <property type="entry name" value="DDE_Tnp_IS66"/>
    <property type="match status" value="1"/>
</dbReference>
<dbReference type="PANTHER" id="PTHR33678:SF2">
    <property type="match status" value="1"/>
</dbReference>
<feature type="domain" description="Transposase IS66 central" evidence="1">
    <location>
        <begin position="6"/>
        <end position="267"/>
    </location>
</feature>
<accession>A0AAE4LXU3</accession>
<dbReference type="Proteomes" id="UP001181086">
    <property type="component" value="Unassembled WGS sequence"/>
</dbReference>
<dbReference type="InterPro" id="IPR004291">
    <property type="entry name" value="Transposase_IS66_central"/>
</dbReference>
<dbReference type="PANTHER" id="PTHR33678">
    <property type="entry name" value="BLL1576 PROTEIN"/>
    <property type="match status" value="1"/>
</dbReference>
<dbReference type="EMBL" id="JAWDEV010000012">
    <property type="protein sequence ID" value="MDU0272480.1"/>
    <property type="molecule type" value="Genomic_DNA"/>
</dbReference>
<reference evidence="2" key="1">
    <citation type="submission" date="2023-10" db="EMBL/GenBank/DDBJ databases">
        <title>Genome of Potential pathogenic bacteria in Crohn's disease.</title>
        <authorList>
            <person name="Rodriguez-Palacios A."/>
        </authorList>
    </citation>
    <scope>NUCLEOTIDE SEQUENCE</scope>
    <source>
        <strain evidence="2">CavFT-hAR62</strain>
    </source>
</reference>
<evidence type="ECO:0000313" key="3">
    <source>
        <dbReference type="Proteomes" id="UP001181086"/>
    </source>
</evidence>
<dbReference type="NCBIfam" id="NF033517">
    <property type="entry name" value="transpos_IS66"/>
    <property type="match status" value="1"/>
</dbReference>
<sequence length="314" mass="36430">MLDKFTVSDNTLSNALKIGAKMFRPILSTLKSKLLKIKSVLNIDETWLRVRIKIKGDGTQLGHYYKKYVWALVNKQENITYFFYDNDGDDSRGSRPIETFLGNFLGSIQSDGYVVYKHLAEAHPTCEFILCWSHVRNKFAMTFEANKDANAGWFVLKIGELYKIEAECILKRLKPHEIKKRRCQDDVTQILTSIYKKAMKLLNNKRKHYGEMMSKSLSYMINGWEELQNYRKDGRYTIDNMLVERAIRPFTVHRKNSLFFSSEEGVETALAFFTLIETCKNVGLNARDYIATTIKLLMDGNENYDDLVPMSMAI</sequence>
<protein>
    <submittedName>
        <fullName evidence="2">IS66 family transposase</fullName>
    </submittedName>
</protein>
<gene>
    <name evidence="2" type="ORF">RVH45_21880</name>
</gene>
<organism evidence="2 3">
    <name type="scientific">Phocaeicola dorei</name>
    <dbReference type="NCBI Taxonomy" id="357276"/>
    <lineage>
        <taxon>Bacteria</taxon>
        <taxon>Pseudomonadati</taxon>
        <taxon>Bacteroidota</taxon>
        <taxon>Bacteroidia</taxon>
        <taxon>Bacteroidales</taxon>
        <taxon>Bacteroidaceae</taxon>
        <taxon>Phocaeicola</taxon>
    </lineage>
</organism>